<dbReference type="InterPro" id="IPR035965">
    <property type="entry name" value="PAS-like_dom_sf"/>
</dbReference>
<dbReference type="Pfam" id="PF06506">
    <property type="entry name" value="PrpR_N"/>
    <property type="match status" value="1"/>
</dbReference>
<dbReference type="EMBL" id="JBCITM010000025">
    <property type="protein sequence ID" value="MEN1761995.1"/>
    <property type="molecule type" value="Genomic_DNA"/>
</dbReference>
<name>A0ABU9VYR5_9CLOT</name>
<dbReference type="Gene3D" id="3.40.50.10660">
    <property type="entry name" value="PrpR receptor domain-like"/>
    <property type="match status" value="1"/>
</dbReference>
<proteinExistence type="predicted"/>
<dbReference type="InterPro" id="IPR027417">
    <property type="entry name" value="P-loop_NTPase"/>
</dbReference>
<dbReference type="Proteomes" id="UP001407405">
    <property type="component" value="Unassembled WGS sequence"/>
</dbReference>
<dbReference type="CDD" id="cd00009">
    <property type="entry name" value="AAA"/>
    <property type="match status" value="1"/>
</dbReference>
<dbReference type="InterPro" id="IPR002078">
    <property type="entry name" value="Sigma_54_int"/>
</dbReference>
<dbReference type="InterPro" id="IPR010524">
    <property type="entry name" value="Sig_transdc_resp-reg_PrpR_N"/>
</dbReference>
<feature type="domain" description="PAS" evidence="7">
    <location>
        <begin position="193"/>
        <end position="239"/>
    </location>
</feature>
<protein>
    <submittedName>
        <fullName evidence="8">Sigma 54-interacting transcriptional regulator</fullName>
    </submittedName>
</protein>
<evidence type="ECO:0000256" key="1">
    <source>
        <dbReference type="ARBA" id="ARBA00022741"/>
    </source>
</evidence>
<dbReference type="InterPro" id="IPR003593">
    <property type="entry name" value="AAA+_ATPase"/>
</dbReference>
<keyword evidence="1" id="KW-0547">Nucleotide-binding</keyword>
<dbReference type="InterPro" id="IPR025943">
    <property type="entry name" value="Sigma_54_int_dom_ATP-bd_2"/>
</dbReference>
<evidence type="ECO:0000256" key="3">
    <source>
        <dbReference type="ARBA" id="ARBA00023015"/>
    </source>
</evidence>
<evidence type="ECO:0000256" key="4">
    <source>
        <dbReference type="ARBA" id="ARBA00023125"/>
    </source>
</evidence>
<keyword evidence="3" id="KW-0805">Transcription regulation</keyword>
<dbReference type="Pfam" id="PF25601">
    <property type="entry name" value="AAA_lid_14"/>
    <property type="match status" value="1"/>
</dbReference>
<feature type="domain" description="Sigma-54 factor interaction" evidence="6">
    <location>
        <begin position="322"/>
        <end position="555"/>
    </location>
</feature>
<dbReference type="SUPFAM" id="SSF52540">
    <property type="entry name" value="P-loop containing nucleoside triphosphate hydrolases"/>
    <property type="match status" value="1"/>
</dbReference>
<dbReference type="CDD" id="cd00130">
    <property type="entry name" value="PAS"/>
    <property type="match status" value="1"/>
</dbReference>
<keyword evidence="9" id="KW-1185">Reference proteome</keyword>
<gene>
    <name evidence="8" type="ORF">AAIG11_16015</name>
</gene>
<dbReference type="SUPFAM" id="SSF46689">
    <property type="entry name" value="Homeodomain-like"/>
    <property type="match status" value="1"/>
</dbReference>
<evidence type="ECO:0000259" key="7">
    <source>
        <dbReference type="PROSITE" id="PS50112"/>
    </source>
</evidence>
<keyword evidence="4" id="KW-0238">DNA-binding</keyword>
<dbReference type="Gene3D" id="1.10.8.60">
    <property type="match status" value="1"/>
</dbReference>
<dbReference type="PROSITE" id="PS50112">
    <property type="entry name" value="PAS"/>
    <property type="match status" value="1"/>
</dbReference>
<comment type="caution">
    <text evidence="8">The sequence shown here is derived from an EMBL/GenBank/DDBJ whole genome shotgun (WGS) entry which is preliminary data.</text>
</comment>
<dbReference type="SMART" id="SM00382">
    <property type="entry name" value="AAA"/>
    <property type="match status" value="1"/>
</dbReference>
<dbReference type="PANTHER" id="PTHR32071">
    <property type="entry name" value="TRANSCRIPTIONAL REGULATORY PROTEIN"/>
    <property type="match status" value="1"/>
</dbReference>
<dbReference type="InterPro" id="IPR002197">
    <property type="entry name" value="HTH_Fis"/>
</dbReference>
<dbReference type="PROSITE" id="PS00676">
    <property type="entry name" value="SIGMA54_INTERACT_2"/>
    <property type="match status" value="1"/>
</dbReference>
<sequence>MNRKIYYLAPYEEMISLAKEVLREYRDIEIIHGLLSQGLQKAMELERRGMADVFIARGGTANLLKSQGIKSPIVEMQISIFDVIRAAMEARQVDQRIGLVGFPGMFCQLDVVEATLNVTFEVLPLQVEEDIEGAFDLIQQKQMNVLVGGVICCKEAAHRGIPSFLIKTGKEAILSAGLEALRLSEIKRREESENQQIHAIMDCANEGIMTVDPQGRVAICNRAAAEIIGLKPYEIIGRSASEFSDHNVIQEVMKSKQMKLGMMTKMNQAQVLTNHVPILLGEEVAGVVSTFQNVTKILEYEEMIREELRPRSNAARYTFDDITGNSQIIRQTMEKARKYARSDASVLILGESGTGKEMMAQAIHQKSRHREGPFVAVNCAALPATLLESELFGYEEGAFTGARKGGQKGLFCQADGGTIFLDEISEIPPNLQMQLLRVLQEKEVRPVGGSRLQPVKVRVIAASNRDLKTMAREGHFRQDLYYRLNVLHLQLPPLRHRLEDMKALLTAMEKKRSSRTVTGPSLTERLSSGAIRRLKDYDWPGNIRELENMVERLLLYAPQDSEIDDQLLSLVMETPQVASHALSSSEMIQLTGTLKDMERQIICTVLEREGGSATQAAKRLGTSRTNIWRSVKENQEGVLHE</sequence>
<dbReference type="InterPro" id="IPR000014">
    <property type="entry name" value="PAS"/>
</dbReference>
<evidence type="ECO:0000313" key="8">
    <source>
        <dbReference type="EMBL" id="MEN1761995.1"/>
    </source>
</evidence>
<dbReference type="SUPFAM" id="SSF55785">
    <property type="entry name" value="PYP-like sensor domain (PAS domain)"/>
    <property type="match status" value="1"/>
</dbReference>
<dbReference type="SUPFAM" id="SSF159800">
    <property type="entry name" value="PrpR receptor domain-like"/>
    <property type="match status" value="1"/>
</dbReference>
<keyword evidence="5" id="KW-0804">Transcription</keyword>
<organism evidence="8 9">
    <name type="scientific">Anoxynatronum sibiricum</name>
    <dbReference type="NCBI Taxonomy" id="210623"/>
    <lineage>
        <taxon>Bacteria</taxon>
        <taxon>Bacillati</taxon>
        <taxon>Bacillota</taxon>
        <taxon>Clostridia</taxon>
        <taxon>Eubacteriales</taxon>
        <taxon>Clostridiaceae</taxon>
        <taxon>Anoxynatronum</taxon>
    </lineage>
</organism>
<dbReference type="SMART" id="SM00091">
    <property type="entry name" value="PAS"/>
    <property type="match status" value="1"/>
</dbReference>
<dbReference type="PROSITE" id="PS00688">
    <property type="entry name" value="SIGMA54_INTERACT_3"/>
    <property type="match status" value="1"/>
</dbReference>
<reference evidence="8 9" key="1">
    <citation type="submission" date="2024-04" db="EMBL/GenBank/DDBJ databases">
        <title>Genome sequencing and metabolic network reconstruction of aminoacids and betaine degradation by Anoxynatronum sibiricum.</title>
        <authorList>
            <person name="Detkova E.N."/>
            <person name="Boltjanskaja Y.V."/>
            <person name="Mardanov A.V."/>
            <person name="Kevbrin V."/>
        </authorList>
    </citation>
    <scope>NUCLEOTIDE SEQUENCE [LARGE SCALE GENOMIC DNA]</scope>
    <source>
        <strain evidence="8 9">Z-7981</strain>
    </source>
</reference>
<dbReference type="Gene3D" id="3.40.50.2300">
    <property type="match status" value="1"/>
</dbReference>
<accession>A0ABU9VYR5</accession>
<dbReference type="NCBIfam" id="TIGR00229">
    <property type="entry name" value="sensory_box"/>
    <property type="match status" value="1"/>
</dbReference>
<keyword evidence="2" id="KW-0067">ATP-binding</keyword>
<dbReference type="PROSITE" id="PS50045">
    <property type="entry name" value="SIGMA54_INTERACT_4"/>
    <property type="match status" value="1"/>
</dbReference>
<dbReference type="InterPro" id="IPR025662">
    <property type="entry name" value="Sigma_54_int_dom_ATP-bd_1"/>
</dbReference>
<evidence type="ECO:0000259" key="6">
    <source>
        <dbReference type="PROSITE" id="PS50045"/>
    </source>
</evidence>
<dbReference type="InterPro" id="IPR058031">
    <property type="entry name" value="AAA_lid_NorR"/>
</dbReference>
<dbReference type="Pfam" id="PF00989">
    <property type="entry name" value="PAS"/>
    <property type="match status" value="1"/>
</dbReference>
<dbReference type="InterPro" id="IPR009057">
    <property type="entry name" value="Homeodomain-like_sf"/>
</dbReference>
<dbReference type="Pfam" id="PF00158">
    <property type="entry name" value="Sigma54_activat"/>
    <property type="match status" value="1"/>
</dbReference>
<dbReference type="InterPro" id="IPR013767">
    <property type="entry name" value="PAS_fold"/>
</dbReference>
<evidence type="ECO:0000256" key="5">
    <source>
        <dbReference type="ARBA" id="ARBA00023163"/>
    </source>
</evidence>
<evidence type="ECO:0000313" key="9">
    <source>
        <dbReference type="Proteomes" id="UP001407405"/>
    </source>
</evidence>
<dbReference type="InterPro" id="IPR025944">
    <property type="entry name" value="Sigma_54_int_dom_CS"/>
</dbReference>
<dbReference type="Gene3D" id="3.40.50.300">
    <property type="entry name" value="P-loop containing nucleotide triphosphate hydrolases"/>
    <property type="match status" value="1"/>
</dbReference>
<dbReference type="Gene3D" id="3.30.450.20">
    <property type="entry name" value="PAS domain"/>
    <property type="match status" value="1"/>
</dbReference>
<dbReference type="Gene3D" id="1.10.10.60">
    <property type="entry name" value="Homeodomain-like"/>
    <property type="match status" value="1"/>
</dbReference>
<evidence type="ECO:0000256" key="2">
    <source>
        <dbReference type="ARBA" id="ARBA00022840"/>
    </source>
</evidence>
<dbReference type="PROSITE" id="PS00675">
    <property type="entry name" value="SIGMA54_INTERACT_1"/>
    <property type="match status" value="1"/>
</dbReference>
<dbReference type="Pfam" id="PF02954">
    <property type="entry name" value="HTH_8"/>
    <property type="match status" value="1"/>
</dbReference>